<evidence type="ECO:0000256" key="1">
    <source>
        <dbReference type="SAM" id="Phobius"/>
    </source>
</evidence>
<name>A0A7X6ICF4_9BACT</name>
<accession>A0A7X6ICF4</accession>
<keyword evidence="1" id="KW-0472">Membrane</keyword>
<keyword evidence="1" id="KW-0812">Transmembrane</keyword>
<protein>
    <submittedName>
        <fullName evidence="2">Uncharacterized protein</fullName>
    </submittedName>
</protein>
<reference evidence="2 3" key="1">
    <citation type="journal article" date="2020" name="Nature">
        <title>Bacterial chemolithoautotrophy via manganese oxidation.</title>
        <authorList>
            <person name="Yu H."/>
            <person name="Leadbetter J.R."/>
        </authorList>
    </citation>
    <scope>NUCLEOTIDE SEQUENCE [LARGE SCALE GENOMIC DNA]</scope>
    <source>
        <strain evidence="2 3">Mn-1</strain>
    </source>
</reference>
<proteinExistence type="predicted"/>
<keyword evidence="1" id="KW-1133">Transmembrane helix</keyword>
<sequence>MFEEILEYGIPIMIAMAFVSFIWAFILTAVKSPGPLEEKPIQSKTDQNRVYPMPALKESESAFCERSESHEIEPQTTAV</sequence>
<evidence type="ECO:0000313" key="2">
    <source>
        <dbReference type="EMBL" id="NKE72501.1"/>
    </source>
</evidence>
<organism evidence="2 3">
    <name type="scientific">Candidatus Manganitrophus noduliformans</name>
    <dbReference type="NCBI Taxonomy" id="2606439"/>
    <lineage>
        <taxon>Bacteria</taxon>
        <taxon>Pseudomonadati</taxon>
        <taxon>Nitrospirota</taxon>
        <taxon>Nitrospiria</taxon>
        <taxon>Candidatus Troglogloeales</taxon>
        <taxon>Candidatus Manganitrophaceae</taxon>
        <taxon>Candidatus Manganitrophus</taxon>
    </lineage>
</organism>
<evidence type="ECO:0000313" key="3">
    <source>
        <dbReference type="Proteomes" id="UP000534783"/>
    </source>
</evidence>
<keyword evidence="3" id="KW-1185">Reference proteome</keyword>
<dbReference type="EMBL" id="VTOW01000003">
    <property type="protein sequence ID" value="NKE72501.1"/>
    <property type="molecule type" value="Genomic_DNA"/>
</dbReference>
<dbReference type="Proteomes" id="UP000534783">
    <property type="component" value="Unassembled WGS sequence"/>
</dbReference>
<dbReference type="AlphaFoldDB" id="A0A7X6ICF4"/>
<gene>
    <name evidence="2" type="ORF">MNODULE_17255</name>
</gene>
<dbReference type="RefSeq" id="WP_168062204.1">
    <property type="nucleotide sequence ID" value="NZ_VTOW01000003.1"/>
</dbReference>
<comment type="caution">
    <text evidence="2">The sequence shown here is derived from an EMBL/GenBank/DDBJ whole genome shotgun (WGS) entry which is preliminary data.</text>
</comment>
<feature type="transmembrane region" description="Helical" evidence="1">
    <location>
        <begin position="12"/>
        <end position="30"/>
    </location>
</feature>